<accession>A0A0N1H6L5</accession>
<dbReference type="VEuPathDB" id="FungiDB:AB675_9079"/>
<evidence type="ECO:0000313" key="2">
    <source>
        <dbReference type="EMBL" id="KPI41726.1"/>
    </source>
</evidence>
<protein>
    <submittedName>
        <fullName evidence="2">Uncharacterized protein</fullName>
    </submittedName>
</protein>
<feature type="compositionally biased region" description="Basic residues" evidence="1">
    <location>
        <begin position="241"/>
        <end position="250"/>
    </location>
</feature>
<sequence>MSSSPTSNNMSSSSTYTNNSSGPFSNSWSDIIVPADTDNEYRIIYLRSENGSGEPEYTLLRVEPVDPDNTIHNVRYPEEMYRGLLDATKKYVESSLALGEEWHIVGEVFDSRLVLTGLEMPDWDRLCRSNTPSKAVLLEREGCESLNDNISSEDVCDRGCREICNESFEDSFGYPLERQQARCSARLMSTKVWEAWWKQRPEQQLKEEEEREQQLTQELEQEPRSRSVSFRSAVGTGASSRSHHSQHTKKMLADQRGEGLVLRKANLEAGTVREGWLKRLFRSVTKIGSGPEMEKRPRLGPIVKGRWHGKPIKA</sequence>
<gene>
    <name evidence="2" type="ORF">AB675_9079</name>
</gene>
<dbReference type="Proteomes" id="UP000038010">
    <property type="component" value="Unassembled WGS sequence"/>
</dbReference>
<evidence type="ECO:0000256" key="1">
    <source>
        <dbReference type="SAM" id="MobiDB-lite"/>
    </source>
</evidence>
<feature type="compositionally biased region" description="Basic residues" evidence="1">
    <location>
        <begin position="305"/>
        <end position="314"/>
    </location>
</feature>
<reference evidence="2 3" key="1">
    <citation type="submission" date="2015-06" db="EMBL/GenBank/DDBJ databases">
        <title>Draft genome of the ant-associated black yeast Phialophora attae CBS 131958.</title>
        <authorList>
            <person name="Moreno L.F."/>
            <person name="Stielow B.J."/>
            <person name="de Hoog S."/>
            <person name="Vicente V.A."/>
            <person name="Weiss V.A."/>
            <person name="de Vries M."/>
            <person name="Cruz L.M."/>
            <person name="Souza E.M."/>
        </authorList>
    </citation>
    <scope>NUCLEOTIDE SEQUENCE [LARGE SCALE GENOMIC DNA]</scope>
    <source>
        <strain evidence="2 3">CBS 131958</strain>
    </source>
</reference>
<feature type="compositionally biased region" description="Low complexity" evidence="1">
    <location>
        <begin position="1"/>
        <end position="21"/>
    </location>
</feature>
<evidence type="ECO:0000313" key="3">
    <source>
        <dbReference type="Proteomes" id="UP000038010"/>
    </source>
</evidence>
<dbReference type="GeneID" id="28741463"/>
<feature type="region of interest" description="Disordered" evidence="1">
    <location>
        <begin position="207"/>
        <end position="250"/>
    </location>
</feature>
<dbReference type="RefSeq" id="XP_018001689.1">
    <property type="nucleotide sequence ID" value="XM_018149583.1"/>
</dbReference>
<proteinExistence type="predicted"/>
<dbReference type="AlphaFoldDB" id="A0A0N1H6L5"/>
<dbReference type="EMBL" id="LFJN01000009">
    <property type="protein sequence ID" value="KPI41726.1"/>
    <property type="molecule type" value="Genomic_DNA"/>
</dbReference>
<feature type="region of interest" description="Disordered" evidence="1">
    <location>
        <begin position="1"/>
        <end position="22"/>
    </location>
</feature>
<organism evidence="2 3">
    <name type="scientific">Cyphellophora attinorum</name>
    <dbReference type="NCBI Taxonomy" id="1664694"/>
    <lineage>
        <taxon>Eukaryota</taxon>
        <taxon>Fungi</taxon>
        <taxon>Dikarya</taxon>
        <taxon>Ascomycota</taxon>
        <taxon>Pezizomycotina</taxon>
        <taxon>Eurotiomycetes</taxon>
        <taxon>Chaetothyriomycetidae</taxon>
        <taxon>Chaetothyriales</taxon>
        <taxon>Cyphellophoraceae</taxon>
        <taxon>Cyphellophora</taxon>
    </lineage>
</organism>
<name>A0A0N1H6L5_9EURO</name>
<feature type="region of interest" description="Disordered" evidence="1">
    <location>
        <begin position="289"/>
        <end position="314"/>
    </location>
</feature>
<comment type="caution">
    <text evidence="2">The sequence shown here is derived from an EMBL/GenBank/DDBJ whole genome shotgun (WGS) entry which is preliminary data.</text>
</comment>
<keyword evidence="3" id="KW-1185">Reference proteome</keyword>